<dbReference type="AlphaFoldDB" id="A0A834WTK6"/>
<comment type="caution">
    <text evidence="1">The sequence shown here is derived from an EMBL/GenBank/DDBJ whole genome shotgun (WGS) entry which is preliminary data.</text>
</comment>
<gene>
    <name evidence="1" type="ORF">G2W53_014478</name>
</gene>
<name>A0A834WTK6_9FABA</name>
<protein>
    <submittedName>
        <fullName evidence="1">Uncharacterized protein</fullName>
    </submittedName>
</protein>
<sequence length="199" mass="21853">MPHQSQRHDAWDLDALPIPRDLDAGQSLGLDAWFLGFKVLGNLMPYQSLGMSMPCQSLGLDAWLLGFKVSGVLMPCQSPGLDAWFLGFKILGISMPSQSPSLDAWISMPYQSLGLDAWFLGFKISGVLMPCQSPGIANSMEEWIPDTTEKVSMKSDLSDSVDNLIDNGGLPYICMQNPLRISRYRGNLLEEVDSPVLNG</sequence>
<accession>A0A834WTK6</accession>
<dbReference type="Proteomes" id="UP000634136">
    <property type="component" value="Unassembled WGS sequence"/>
</dbReference>
<evidence type="ECO:0000313" key="2">
    <source>
        <dbReference type="Proteomes" id="UP000634136"/>
    </source>
</evidence>
<dbReference type="EMBL" id="JAAIUW010000005">
    <property type="protein sequence ID" value="KAF7832145.1"/>
    <property type="molecule type" value="Genomic_DNA"/>
</dbReference>
<organism evidence="1 2">
    <name type="scientific">Senna tora</name>
    <dbReference type="NCBI Taxonomy" id="362788"/>
    <lineage>
        <taxon>Eukaryota</taxon>
        <taxon>Viridiplantae</taxon>
        <taxon>Streptophyta</taxon>
        <taxon>Embryophyta</taxon>
        <taxon>Tracheophyta</taxon>
        <taxon>Spermatophyta</taxon>
        <taxon>Magnoliopsida</taxon>
        <taxon>eudicotyledons</taxon>
        <taxon>Gunneridae</taxon>
        <taxon>Pentapetalae</taxon>
        <taxon>rosids</taxon>
        <taxon>fabids</taxon>
        <taxon>Fabales</taxon>
        <taxon>Fabaceae</taxon>
        <taxon>Caesalpinioideae</taxon>
        <taxon>Cassia clade</taxon>
        <taxon>Senna</taxon>
    </lineage>
</organism>
<proteinExistence type="predicted"/>
<reference evidence="1" key="1">
    <citation type="submission" date="2020-09" db="EMBL/GenBank/DDBJ databases">
        <title>Genome-Enabled Discovery of Anthraquinone Biosynthesis in Senna tora.</title>
        <authorList>
            <person name="Kang S.-H."/>
            <person name="Pandey R.P."/>
            <person name="Lee C.-M."/>
            <person name="Sim J.-S."/>
            <person name="Jeong J.-T."/>
            <person name="Choi B.-S."/>
            <person name="Jung M."/>
            <person name="Ginzburg D."/>
            <person name="Zhao K."/>
            <person name="Won S.Y."/>
            <person name="Oh T.-J."/>
            <person name="Yu Y."/>
            <person name="Kim N.-H."/>
            <person name="Lee O.R."/>
            <person name="Lee T.-H."/>
            <person name="Bashyal P."/>
            <person name="Kim T.-S."/>
            <person name="Lee W.-H."/>
            <person name="Kawkins C."/>
            <person name="Kim C.-K."/>
            <person name="Kim J.S."/>
            <person name="Ahn B.O."/>
            <person name="Rhee S.Y."/>
            <person name="Sohng J.K."/>
        </authorList>
    </citation>
    <scope>NUCLEOTIDE SEQUENCE</scope>
    <source>
        <tissue evidence="1">Leaf</tissue>
    </source>
</reference>
<evidence type="ECO:0000313" key="1">
    <source>
        <dbReference type="EMBL" id="KAF7832145.1"/>
    </source>
</evidence>
<keyword evidence="2" id="KW-1185">Reference proteome</keyword>